<evidence type="ECO:0000256" key="4">
    <source>
        <dbReference type="ARBA" id="ARBA00023136"/>
    </source>
</evidence>
<evidence type="ECO:0000256" key="3">
    <source>
        <dbReference type="ARBA" id="ARBA00022989"/>
    </source>
</evidence>
<feature type="transmembrane region" description="Helical" evidence="5">
    <location>
        <begin position="94"/>
        <end position="116"/>
    </location>
</feature>
<dbReference type="InterPro" id="IPR035952">
    <property type="entry name" value="Rhomboid-like_sf"/>
</dbReference>
<keyword evidence="2 5" id="KW-0812">Transmembrane</keyword>
<dbReference type="GO" id="GO:0006890">
    <property type="term" value="P:retrograde vesicle-mediated transport, Golgi to endoplasmic reticulum"/>
    <property type="evidence" value="ECO:0007669"/>
    <property type="project" value="InterPro"/>
</dbReference>
<keyword evidence="7" id="KW-1185">Reference proteome</keyword>
<dbReference type="SUPFAM" id="SSF144091">
    <property type="entry name" value="Rhomboid-like"/>
    <property type="match status" value="1"/>
</dbReference>
<dbReference type="SMART" id="SM01160">
    <property type="entry name" value="DUF1751"/>
    <property type="match status" value="1"/>
</dbReference>
<evidence type="ECO:0000256" key="5">
    <source>
        <dbReference type="SAM" id="Phobius"/>
    </source>
</evidence>
<dbReference type="PANTHER" id="PTHR13377">
    <property type="entry name" value="PLACENTAL PROTEIN 6"/>
    <property type="match status" value="1"/>
</dbReference>
<sequence length="227" mass="26512">MNNLYWRIRRFLFQEFTPVTKTLLSLGALCFVLGFILPVLRDWLVLTPRSIPMNLWAVLTYPLVNPDLISLLFAILWLWFIGSSLERTWGSPRYALFLGLLAGVTGLAMVLVEIWLGIFQPIYGFWLLSVGITWAWAELNPGRELLFWGIIPIRARWLAWLNALMIGYSYLQTYWLLGLASLSGILIAYWFVGSGGRGYRSGPKRDSQSWLEERRRRNRRKRFRIIH</sequence>
<organism evidence="6 7">
    <name type="scientific">Hydrogenispora ethanolica</name>
    <dbReference type="NCBI Taxonomy" id="1082276"/>
    <lineage>
        <taxon>Bacteria</taxon>
        <taxon>Bacillati</taxon>
        <taxon>Bacillota</taxon>
        <taxon>Hydrogenispora</taxon>
    </lineage>
</organism>
<name>A0A4R1R9S5_HYDET</name>
<comment type="caution">
    <text evidence="6">The sequence shown here is derived from an EMBL/GenBank/DDBJ whole genome shotgun (WGS) entry which is preliminary data.</text>
</comment>
<feature type="transmembrane region" description="Helical" evidence="5">
    <location>
        <begin position="146"/>
        <end position="168"/>
    </location>
</feature>
<dbReference type="RefSeq" id="WP_165908120.1">
    <property type="nucleotide sequence ID" value="NZ_SLUN01000025.1"/>
</dbReference>
<protein>
    <submittedName>
        <fullName evidence="6">Integral membrane protein DUF1751</fullName>
    </submittedName>
</protein>
<gene>
    <name evidence="6" type="ORF">EDC14_102565</name>
</gene>
<dbReference type="GO" id="GO:0016020">
    <property type="term" value="C:membrane"/>
    <property type="evidence" value="ECO:0007669"/>
    <property type="project" value="UniProtKB-SubCell"/>
</dbReference>
<feature type="transmembrane region" description="Helical" evidence="5">
    <location>
        <begin position="174"/>
        <end position="192"/>
    </location>
</feature>
<dbReference type="PANTHER" id="PTHR13377:SF3">
    <property type="entry name" value="TRANSMEMBRANE PROTEIN 115"/>
    <property type="match status" value="1"/>
</dbReference>
<feature type="transmembrane region" description="Helical" evidence="5">
    <location>
        <begin position="21"/>
        <end position="40"/>
    </location>
</feature>
<feature type="transmembrane region" description="Helical" evidence="5">
    <location>
        <begin position="60"/>
        <end position="82"/>
    </location>
</feature>
<proteinExistence type="predicted"/>
<evidence type="ECO:0000313" key="7">
    <source>
        <dbReference type="Proteomes" id="UP000295008"/>
    </source>
</evidence>
<accession>A0A4R1R9S5</accession>
<comment type="subcellular location">
    <subcellularLocation>
        <location evidence="1">Membrane</location>
        <topology evidence="1">Multi-pass membrane protein</topology>
    </subcellularLocation>
</comment>
<dbReference type="InterPro" id="IPR013861">
    <property type="entry name" value="TMEM115/Pdh1/Rbl19"/>
</dbReference>
<evidence type="ECO:0000256" key="1">
    <source>
        <dbReference type="ARBA" id="ARBA00004141"/>
    </source>
</evidence>
<dbReference type="EMBL" id="SLUN01000025">
    <property type="protein sequence ID" value="TCL62446.1"/>
    <property type="molecule type" value="Genomic_DNA"/>
</dbReference>
<dbReference type="Proteomes" id="UP000295008">
    <property type="component" value="Unassembled WGS sequence"/>
</dbReference>
<reference evidence="6 7" key="1">
    <citation type="submission" date="2019-03" db="EMBL/GenBank/DDBJ databases">
        <title>Genomic Encyclopedia of Type Strains, Phase IV (KMG-IV): sequencing the most valuable type-strain genomes for metagenomic binning, comparative biology and taxonomic classification.</title>
        <authorList>
            <person name="Goeker M."/>
        </authorList>
    </citation>
    <scope>NUCLEOTIDE SEQUENCE [LARGE SCALE GENOMIC DNA]</scope>
    <source>
        <strain evidence="6 7">LX-B</strain>
    </source>
</reference>
<keyword evidence="4 5" id="KW-0472">Membrane</keyword>
<evidence type="ECO:0000313" key="6">
    <source>
        <dbReference type="EMBL" id="TCL62446.1"/>
    </source>
</evidence>
<feature type="transmembrane region" description="Helical" evidence="5">
    <location>
        <begin position="122"/>
        <end position="139"/>
    </location>
</feature>
<evidence type="ECO:0000256" key="2">
    <source>
        <dbReference type="ARBA" id="ARBA00022692"/>
    </source>
</evidence>
<dbReference type="Gene3D" id="1.20.1540.10">
    <property type="entry name" value="Rhomboid-like"/>
    <property type="match status" value="1"/>
</dbReference>
<keyword evidence="3 5" id="KW-1133">Transmembrane helix</keyword>
<dbReference type="AlphaFoldDB" id="A0A4R1R9S5"/>
<dbReference type="Pfam" id="PF08551">
    <property type="entry name" value="DUF1751"/>
    <property type="match status" value="1"/>
</dbReference>